<dbReference type="STRING" id="198092.SAMN02745194_02802"/>
<gene>
    <name evidence="1" type="ORF">SAMN02745194_02802</name>
</gene>
<proteinExistence type="predicted"/>
<reference evidence="1 2" key="1">
    <citation type="submission" date="2016-11" db="EMBL/GenBank/DDBJ databases">
        <authorList>
            <person name="Jaros S."/>
            <person name="Januszkiewicz K."/>
            <person name="Wedrychowicz H."/>
        </authorList>
    </citation>
    <scope>NUCLEOTIDE SEQUENCE [LARGE SCALE GENOMIC DNA]</scope>
    <source>
        <strain evidence="1 2">DSM 14916</strain>
    </source>
</reference>
<protein>
    <submittedName>
        <fullName evidence="1">Uncharacterized protein</fullName>
    </submittedName>
</protein>
<evidence type="ECO:0000313" key="2">
    <source>
        <dbReference type="Proteomes" id="UP000184387"/>
    </source>
</evidence>
<name>A0A1M6K364_9PROT</name>
<keyword evidence="2" id="KW-1185">Reference proteome</keyword>
<dbReference type="EMBL" id="FQZF01000015">
    <property type="protein sequence ID" value="SHJ53347.1"/>
    <property type="molecule type" value="Genomic_DNA"/>
</dbReference>
<dbReference type="Proteomes" id="UP000184387">
    <property type="component" value="Unassembled WGS sequence"/>
</dbReference>
<accession>A0A1M6K364</accession>
<organism evidence="1 2">
    <name type="scientific">Muricoccus roseus</name>
    <dbReference type="NCBI Taxonomy" id="198092"/>
    <lineage>
        <taxon>Bacteria</taxon>
        <taxon>Pseudomonadati</taxon>
        <taxon>Pseudomonadota</taxon>
        <taxon>Alphaproteobacteria</taxon>
        <taxon>Acetobacterales</taxon>
        <taxon>Roseomonadaceae</taxon>
        <taxon>Muricoccus</taxon>
    </lineage>
</organism>
<evidence type="ECO:0000313" key="1">
    <source>
        <dbReference type="EMBL" id="SHJ53347.1"/>
    </source>
</evidence>
<sequence length="143" mass="14060">MTHAPVTTPPAVRFRSAAEAAAALSLATPAGVVLLSVRGAAAWPGAAVVAAMVACAASAHPGTPYQAALDCGSAPGLALEALRQGWRLLALDAGHPAFPAVRGAAEEAGATLLPQAPPALDLSGLDLRRPGGRAILARHLAGG</sequence>
<dbReference type="RefSeq" id="WP_073135732.1">
    <property type="nucleotide sequence ID" value="NZ_FQZF01000015.1"/>
</dbReference>
<dbReference type="AlphaFoldDB" id="A0A1M6K364"/>